<organism evidence="4">
    <name type="scientific">marine metagenome</name>
    <dbReference type="NCBI Taxonomy" id="408172"/>
    <lineage>
        <taxon>unclassified sequences</taxon>
        <taxon>metagenomes</taxon>
        <taxon>ecological metagenomes</taxon>
    </lineage>
</organism>
<dbReference type="AlphaFoldDB" id="A0A382CP80"/>
<keyword evidence="1" id="KW-0479">Metal-binding</keyword>
<gene>
    <name evidence="4" type="ORF">METZ01_LOCUS179957</name>
</gene>
<reference evidence="4" key="1">
    <citation type="submission" date="2018-05" db="EMBL/GenBank/DDBJ databases">
        <authorList>
            <person name="Lanie J.A."/>
            <person name="Ng W.-L."/>
            <person name="Kazmierczak K.M."/>
            <person name="Andrzejewski T.M."/>
            <person name="Davidsen T.M."/>
            <person name="Wayne K.J."/>
            <person name="Tettelin H."/>
            <person name="Glass J.I."/>
            <person name="Rusch D."/>
            <person name="Podicherti R."/>
            <person name="Tsui H.-C.T."/>
            <person name="Winkler M.E."/>
        </authorList>
    </citation>
    <scope>NUCLEOTIDE SEQUENCE</scope>
</reference>
<dbReference type="GO" id="GO:0005737">
    <property type="term" value="C:cytoplasm"/>
    <property type="evidence" value="ECO:0007669"/>
    <property type="project" value="TreeGrafter"/>
</dbReference>
<name>A0A382CP80_9ZZZZ</name>
<proteinExistence type="predicted"/>
<dbReference type="PANTHER" id="PTHR45953:SF1">
    <property type="entry name" value="IDURONATE 2-SULFATASE"/>
    <property type="match status" value="1"/>
</dbReference>
<dbReference type="SUPFAM" id="SSF53649">
    <property type="entry name" value="Alkaline phosphatase-like"/>
    <property type="match status" value="1"/>
</dbReference>
<evidence type="ECO:0000259" key="3">
    <source>
        <dbReference type="Pfam" id="PF00884"/>
    </source>
</evidence>
<dbReference type="GO" id="GO:0008484">
    <property type="term" value="F:sulfuric ester hydrolase activity"/>
    <property type="evidence" value="ECO:0007669"/>
    <property type="project" value="TreeGrafter"/>
</dbReference>
<evidence type="ECO:0000256" key="1">
    <source>
        <dbReference type="ARBA" id="ARBA00022723"/>
    </source>
</evidence>
<evidence type="ECO:0000313" key="4">
    <source>
        <dbReference type="EMBL" id="SVB27103.1"/>
    </source>
</evidence>
<keyword evidence="2" id="KW-0378">Hydrolase</keyword>
<protein>
    <recommendedName>
        <fullName evidence="3">Sulfatase N-terminal domain-containing protein</fullName>
    </recommendedName>
</protein>
<dbReference type="Gene3D" id="3.40.720.10">
    <property type="entry name" value="Alkaline Phosphatase, subunit A"/>
    <property type="match status" value="1"/>
</dbReference>
<feature type="domain" description="Sulfatase N-terminal" evidence="3">
    <location>
        <begin position="4"/>
        <end position="364"/>
    </location>
</feature>
<sequence>MSKPNILLLMTDQQRWDALGCYQDWLQTPNLDLIVDQGIRFTNCVTNSPVCIPARLSMATGLYPHNTGVWNNVKNQMDCHIPTWMQAIRSAGYRTSLFGKTHLHPHQGDLREREDLMSVYGLDDVNEIGGPRASARVLSHMTAEWEAKGVWLDYQDDYKDRFDTKPHVVRPSVLGLDDYADVYVGQQAKKYLENYQRSEPWFCWVSFGGPHEPWDTPEPYASLYDMEQMPAPIPRPDDDRNRPQGYLDQHMKQLNPQFEPDDIAKMRANYAGNVTLIDHQIGEILQVIKDRSEFDNTIIAFVSDHGEMNGDYNLIYKSNFLNGATRVPLLFRTPETAKNGIGGQICTSPVEWFDVGPTLVEFAGGEINYQQFAKSLCNVLERPMETHRDYAISELNGEIMLLSRAWKIALNTSGEVYLLFSVQEDPDETENLAGLIEYRDIENQLRHCILNRLVQSQFQKK</sequence>
<dbReference type="GO" id="GO:0046872">
    <property type="term" value="F:metal ion binding"/>
    <property type="evidence" value="ECO:0007669"/>
    <property type="project" value="UniProtKB-KW"/>
</dbReference>
<dbReference type="Pfam" id="PF00884">
    <property type="entry name" value="Sulfatase"/>
    <property type="match status" value="1"/>
</dbReference>
<evidence type="ECO:0000256" key="2">
    <source>
        <dbReference type="ARBA" id="ARBA00022801"/>
    </source>
</evidence>
<dbReference type="InterPro" id="IPR000917">
    <property type="entry name" value="Sulfatase_N"/>
</dbReference>
<accession>A0A382CP80</accession>
<dbReference type="InterPro" id="IPR017850">
    <property type="entry name" value="Alkaline_phosphatase_core_sf"/>
</dbReference>
<dbReference type="PANTHER" id="PTHR45953">
    <property type="entry name" value="IDURONATE 2-SULFATASE"/>
    <property type="match status" value="1"/>
</dbReference>
<dbReference type="EMBL" id="UINC01035150">
    <property type="protein sequence ID" value="SVB27103.1"/>
    <property type="molecule type" value="Genomic_DNA"/>
</dbReference>